<dbReference type="InterPro" id="IPR022029">
    <property type="entry name" value="YoaR-like_PG-bd"/>
</dbReference>
<dbReference type="Pfam" id="PF12229">
    <property type="entry name" value="PG_binding_4"/>
    <property type="match status" value="1"/>
</dbReference>
<reference evidence="3" key="1">
    <citation type="journal article" date="2019" name="Int. J. Syst. Evol. Microbiol.">
        <title>The Global Catalogue of Microorganisms (GCM) 10K type strain sequencing project: providing services to taxonomists for standard genome sequencing and annotation.</title>
        <authorList>
            <consortium name="The Broad Institute Genomics Platform"/>
            <consortium name="The Broad Institute Genome Sequencing Center for Infectious Disease"/>
            <person name="Wu L."/>
            <person name="Ma J."/>
        </authorList>
    </citation>
    <scope>NUCLEOTIDE SEQUENCE [LARGE SCALE GENOMIC DNA]</scope>
    <source>
        <strain evidence="3">CCTCC AB 2013263</strain>
    </source>
</reference>
<dbReference type="InterPro" id="IPR052913">
    <property type="entry name" value="Glycopeptide_resist_protein"/>
</dbReference>
<dbReference type="RefSeq" id="WP_380075491.1">
    <property type="nucleotide sequence ID" value="NZ_JBHRZF010000009.1"/>
</dbReference>
<name>A0ABV8A4H5_9DEIO</name>
<dbReference type="InterPro" id="IPR007391">
    <property type="entry name" value="Vancomycin_resist_VanW"/>
</dbReference>
<keyword evidence="3" id="KW-1185">Reference proteome</keyword>
<evidence type="ECO:0000313" key="3">
    <source>
        <dbReference type="Proteomes" id="UP001595748"/>
    </source>
</evidence>
<gene>
    <name evidence="2" type="ORF">ACFOPQ_00885</name>
</gene>
<dbReference type="PANTHER" id="PTHR35788:SF1">
    <property type="entry name" value="EXPORTED PROTEIN"/>
    <property type="match status" value="1"/>
</dbReference>
<dbReference type="Proteomes" id="UP001595748">
    <property type="component" value="Unassembled WGS sequence"/>
</dbReference>
<evidence type="ECO:0000259" key="1">
    <source>
        <dbReference type="Pfam" id="PF12229"/>
    </source>
</evidence>
<accession>A0ABV8A4H5</accession>
<organism evidence="2 3">
    <name type="scientific">Deinococcus antarcticus</name>
    <dbReference type="NCBI Taxonomy" id="1298767"/>
    <lineage>
        <taxon>Bacteria</taxon>
        <taxon>Thermotogati</taxon>
        <taxon>Deinococcota</taxon>
        <taxon>Deinococci</taxon>
        <taxon>Deinococcales</taxon>
        <taxon>Deinococcaceae</taxon>
        <taxon>Deinococcus</taxon>
    </lineage>
</organism>
<proteinExistence type="predicted"/>
<dbReference type="Pfam" id="PF04294">
    <property type="entry name" value="VanW"/>
    <property type="match status" value="1"/>
</dbReference>
<comment type="caution">
    <text evidence="2">The sequence shown here is derived from an EMBL/GenBank/DDBJ whole genome shotgun (WGS) entry which is preliminary data.</text>
</comment>
<dbReference type="PANTHER" id="PTHR35788">
    <property type="entry name" value="EXPORTED PROTEIN-RELATED"/>
    <property type="match status" value="1"/>
</dbReference>
<protein>
    <submittedName>
        <fullName evidence="2">VanW family protein</fullName>
    </submittedName>
</protein>
<evidence type="ECO:0000313" key="2">
    <source>
        <dbReference type="EMBL" id="MFC3859328.1"/>
    </source>
</evidence>
<sequence length="576" mass="61651">MTVETKYAIGGLITAILLGGALAMGVATQGTGALAPGVSIGGVDVGGLTPEVAVKRLQDTAGKARPVTVKAADKTWTVTSTDLGWQIDPDRSLAPAQAYTQERTLLERLQGALGRADVREYPLVTSVNTGKTTATLSKLTASLSTQPKGGTLGFDNKALKYAVLTPDTPGRKADVASAVKTFQADPTVTSLVMPLITWKSPQSTENLQKLADQGNQLMRRMTFRVEGTKRSGVLSPLQVADLYWVKPEGIVLDPATIDRAFKFVAGYINEPAQNARYAWQGGKYVRVPEKAGHEVDDAAALEVFKKALVDPNVKDVVFPARVAQPKLTAAQLPDPNKLQLIAVGRSTYYNSSPERRTNVATAAQKIDGTVVPAGEVFSFLNSLGGITADNGFVGGLIISGGRTVDGLGGGVCQVSTTTFRALYQAGLPVVERNQHSYRVGYYEPQVGFEAAVYDPGVDLKLKNDTGGTVMIKTQNYNKSSTLVVEVWGTVKPQRSVTVSPAVILSSRAHPPAKYVFNPKLPAGRIEQVDWAQNGYNLYITRAIKDASGVKYDRTSTNYKPWQAVYEYGPGTNLAAR</sequence>
<dbReference type="EMBL" id="JBHRZF010000009">
    <property type="protein sequence ID" value="MFC3859328.1"/>
    <property type="molecule type" value="Genomic_DNA"/>
</dbReference>
<feature type="domain" description="YoaR-like putative peptidoglycan binding" evidence="1">
    <location>
        <begin position="76"/>
        <end position="182"/>
    </location>
</feature>